<evidence type="ECO:0008006" key="3">
    <source>
        <dbReference type="Google" id="ProtNLM"/>
    </source>
</evidence>
<organism evidence="1 2">
    <name type="scientific">Zopfia rhizophila CBS 207.26</name>
    <dbReference type="NCBI Taxonomy" id="1314779"/>
    <lineage>
        <taxon>Eukaryota</taxon>
        <taxon>Fungi</taxon>
        <taxon>Dikarya</taxon>
        <taxon>Ascomycota</taxon>
        <taxon>Pezizomycotina</taxon>
        <taxon>Dothideomycetes</taxon>
        <taxon>Dothideomycetes incertae sedis</taxon>
        <taxon>Zopfiaceae</taxon>
        <taxon>Zopfia</taxon>
    </lineage>
</organism>
<dbReference type="InterPro" id="IPR036396">
    <property type="entry name" value="Cyt_P450_sf"/>
</dbReference>
<dbReference type="GO" id="GO:0005506">
    <property type="term" value="F:iron ion binding"/>
    <property type="evidence" value="ECO:0007669"/>
    <property type="project" value="InterPro"/>
</dbReference>
<dbReference type="GO" id="GO:0016705">
    <property type="term" value="F:oxidoreductase activity, acting on paired donors, with incorporation or reduction of molecular oxygen"/>
    <property type="evidence" value="ECO:0007669"/>
    <property type="project" value="InterPro"/>
</dbReference>
<sequence length="56" mass="6216">YFQAVIQEGLRIFPPAPEVFPRLIPEGVGFALGEYLPERLSSEIFAPADTANENTH</sequence>
<accession>A0A6A6EXS3</accession>
<protein>
    <recommendedName>
        <fullName evidence="3">Cytochrome P450</fullName>
    </recommendedName>
</protein>
<dbReference type="GO" id="GO:0020037">
    <property type="term" value="F:heme binding"/>
    <property type="evidence" value="ECO:0007669"/>
    <property type="project" value="InterPro"/>
</dbReference>
<dbReference type="OrthoDB" id="3495875at2759"/>
<name>A0A6A6EXS3_9PEZI</name>
<gene>
    <name evidence="1" type="ORF">K469DRAFT_545034</name>
</gene>
<dbReference type="SUPFAM" id="SSF48264">
    <property type="entry name" value="Cytochrome P450"/>
    <property type="match status" value="1"/>
</dbReference>
<dbReference type="GO" id="GO:0004497">
    <property type="term" value="F:monooxygenase activity"/>
    <property type="evidence" value="ECO:0007669"/>
    <property type="project" value="InterPro"/>
</dbReference>
<reference evidence="1" key="1">
    <citation type="journal article" date="2020" name="Stud. Mycol.">
        <title>101 Dothideomycetes genomes: a test case for predicting lifestyles and emergence of pathogens.</title>
        <authorList>
            <person name="Haridas S."/>
            <person name="Albert R."/>
            <person name="Binder M."/>
            <person name="Bloem J."/>
            <person name="Labutti K."/>
            <person name="Salamov A."/>
            <person name="Andreopoulos B."/>
            <person name="Baker S."/>
            <person name="Barry K."/>
            <person name="Bills G."/>
            <person name="Bluhm B."/>
            <person name="Cannon C."/>
            <person name="Castanera R."/>
            <person name="Culley D."/>
            <person name="Daum C."/>
            <person name="Ezra D."/>
            <person name="Gonzalez J."/>
            <person name="Henrissat B."/>
            <person name="Kuo A."/>
            <person name="Liang C."/>
            <person name="Lipzen A."/>
            <person name="Lutzoni F."/>
            <person name="Magnuson J."/>
            <person name="Mondo S."/>
            <person name="Nolan M."/>
            <person name="Ohm R."/>
            <person name="Pangilinan J."/>
            <person name="Park H.-J."/>
            <person name="Ramirez L."/>
            <person name="Alfaro M."/>
            <person name="Sun H."/>
            <person name="Tritt A."/>
            <person name="Yoshinaga Y."/>
            <person name="Zwiers L.-H."/>
            <person name="Turgeon B."/>
            <person name="Goodwin S."/>
            <person name="Spatafora J."/>
            <person name="Crous P."/>
            <person name="Grigoriev I."/>
        </authorList>
    </citation>
    <scope>NUCLEOTIDE SEQUENCE</scope>
    <source>
        <strain evidence="1">CBS 207.26</strain>
    </source>
</reference>
<dbReference type="Proteomes" id="UP000800200">
    <property type="component" value="Unassembled WGS sequence"/>
</dbReference>
<proteinExistence type="predicted"/>
<dbReference type="AlphaFoldDB" id="A0A6A6EXS3"/>
<keyword evidence="2" id="KW-1185">Reference proteome</keyword>
<evidence type="ECO:0000313" key="1">
    <source>
        <dbReference type="EMBL" id="KAF2194930.1"/>
    </source>
</evidence>
<feature type="non-terminal residue" evidence="1">
    <location>
        <position position="1"/>
    </location>
</feature>
<dbReference type="EMBL" id="ML994610">
    <property type="protein sequence ID" value="KAF2194930.1"/>
    <property type="molecule type" value="Genomic_DNA"/>
</dbReference>
<evidence type="ECO:0000313" key="2">
    <source>
        <dbReference type="Proteomes" id="UP000800200"/>
    </source>
</evidence>